<dbReference type="InterPro" id="IPR029035">
    <property type="entry name" value="DHS-like_NAD/FAD-binding_dom"/>
</dbReference>
<dbReference type="PANTHER" id="PTHR12697">
    <property type="entry name" value="PBS LYASE HEAT-LIKE PROTEIN"/>
    <property type="match status" value="1"/>
</dbReference>
<keyword evidence="3" id="KW-1185">Reference proteome</keyword>
<dbReference type="SMART" id="SM00567">
    <property type="entry name" value="EZ_HEAT"/>
    <property type="match status" value="8"/>
</dbReference>
<dbReference type="Pfam" id="PF05729">
    <property type="entry name" value="NACHT"/>
    <property type="match status" value="1"/>
</dbReference>
<dbReference type="Pfam" id="PF13289">
    <property type="entry name" value="SIR2_2"/>
    <property type="match status" value="1"/>
</dbReference>
<dbReference type="SUPFAM" id="SSF52467">
    <property type="entry name" value="DHS-like NAD/FAD-binding domain"/>
    <property type="match status" value="1"/>
</dbReference>
<dbReference type="PATRIC" id="fig|29290.4.peg.8585"/>
<gene>
    <name evidence="2" type="ORF">MBAV_006509</name>
</gene>
<dbReference type="InterPro" id="IPR027417">
    <property type="entry name" value="P-loop_NTPase"/>
</dbReference>
<dbReference type="GO" id="GO:0016491">
    <property type="term" value="F:oxidoreductase activity"/>
    <property type="evidence" value="ECO:0007669"/>
    <property type="project" value="TreeGrafter"/>
</dbReference>
<dbReference type="SUPFAM" id="SSF52540">
    <property type="entry name" value="P-loop containing nucleoside triphosphate hydrolases"/>
    <property type="match status" value="2"/>
</dbReference>
<proteinExistence type="predicted"/>
<organism evidence="2 3">
    <name type="scientific">Candidatus Magnetobacterium bavaricum</name>
    <dbReference type="NCBI Taxonomy" id="29290"/>
    <lineage>
        <taxon>Bacteria</taxon>
        <taxon>Pseudomonadati</taxon>
        <taxon>Nitrospirota</taxon>
        <taxon>Thermodesulfovibrionia</taxon>
        <taxon>Thermodesulfovibrionales</taxon>
        <taxon>Candidatus Magnetobacteriaceae</taxon>
        <taxon>Candidatus Magnetobacterium</taxon>
    </lineage>
</organism>
<dbReference type="Gene3D" id="1.25.10.10">
    <property type="entry name" value="Leucine-rich Repeat Variant"/>
    <property type="match status" value="3"/>
</dbReference>
<comment type="caution">
    <text evidence="2">The sequence shown here is derived from an EMBL/GenBank/DDBJ whole genome shotgun (WGS) entry which is preliminary data.</text>
</comment>
<dbReference type="Gene3D" id="3.40.50.300">
    <property type="entry name" value="P-loop containing nucleotide triphosphate hydrolases"/>
    <property type="match status" value="1"/>
</dbReference>
<protein>
    <submittedName>
        <fullName evidence="2">Signal transduction protein with Nacht domain protein</fullName>
    </submittedName>
</protein>
<evidence type="ECO:0000313" key="2">
    <source>
        <dbReference type="EMBL" id="KJU81302.1"/>
    </source>
</evidence>
<dbReference type="Proteomes" id="UP000033423">
    <property type="component" value="Unassembled WGS sequence"/>
</dbReference>
<dbReference type="EMBL" id="LACI01002734">
    <property type="protein sequence ID" value="KJU81302.1"/>
    <property type="molecule type" value="Genomic_DNA"/>
</dbReference>
<dbReference type="InterPro" id="IPR007111">
    <property type="entry name" value="NACHT_NTPase"/>
</dbReference>
<accession>A0A0F3GHL0</accession>
<dbReference type="Pfam" id="PF13646">
    <property type="entry name" value="HEAT_2"/>
    <property type="match status" value="3"/>
</dbReference>
<dbReference type="InterPro" id="IPR011989">
    <property type="entry name" value="ARM-like"/>
</dbReference>
<dbReference type="InterPro" id="IPR004155">
    <property type="entry name" value="PBS_lyase_HEAT"/>
</dbReference>
<name>A0A0F3GHL0_9BACT</name>
<feature type="domain" description="NACHT" evidence="1">
    <location>
        <begin position="367"/>
        <end position="461"/>
    </location>
</feature>
<dbReference type="AlphaFoldDB" id="A0A0F3GHL0"/>
<reference evidence="2 3" key="1">
    <citation type="submission" date="2015-02" db="EMBL/GenBank/DDBJ databases">
        <title>Single-cell genomics of uncultivated deep-branching MTB reveals a conserved set of magnetosome genes.</title>
        <authorList>
            <person name="Kolinko S."/>
            <person name="Richter M."/>
            <person name="Glockner F.O."/>
            <person name="Brachmann A."/>
            <person name="Schuler D."/>
        </authorList>
    </citation>
    <scope>NUCLEOTIDE SEQUENCE [LARGE SCALE GENOMIC DNA]</scope>
    <source>
        <strain evidence="2">TM-1</strain>
    </source>
</reference>
<evidence type="ECO:0000259" key="1">
    <source>
        <dbReference type="PROSITE" id="PS50837"/>
    </source>
</evidence>
<sequence length="1149" mass="129134">MCIDWDSYKPTNDLNLQALKEVIKSGRAIAFIGAGCSVPLGYPSWVGLVSKMLDEIARMQPTAKSMVDMLRKDDDLLYVAGTCKMLMGPEYYPFMGREFAPKAGRNHTSEHEVIIKLPFYNYITSNYDSCLESAYAFIKNIPPLSVILNNIIMLIDALNSKGKLISHIHGRYDDPDTIVLTEDDYNYHYQEGFINSLLSAILTRPIVFIGSGVNDMDFLGMMRFIDILFKRFQERHYAIIPYPKDGYAEYEANRLLMKYNIVPVFYENPNETHTEREGILRDILSYCEDTTVKKSIAVKISQKSKEHELEQYKLRLNVELTSLRILEMSRPLNLLDIYIKTRLYEKNGKKEQTSKSMFIEEALKGYKKVVILGDPGAGKTTMLKHVTLQLADKGIEGVKGIPIFVTLRDYINKFKPDLLDYLDEDLLRRYGFNHARKYLEGEFKSGNVALFFDGLDEVSANYNKVIEVINNVATKYANCYIAVTCRKAGWRGGIKESFKTFEVLGFTPADITNFVEKWFLGETEKARELNRELARRERIKSIIGNPLLLSFVCILYSKLNTFPERRLTLYERCVNVLLNDWDESRGIERRSIFDQEKKKQLLQEIAYRFFIAGKNDFNRDELIRAIEECLPVLYLKQEDAADILQEISANHGLLKEQPDGLYGFIHVMVQEYFAACEIYDRRDYKIAIENSFNPFWEEVTLLLAGIGNSTKLIKGIFEKTDDIFDHNLRFAGSCLAEKPTLKGDTNLRSAILKKLRDVVNKSKYKLNKDKAINVLAENGEFDFLLGVLSNKKTDLTLRYSITDALGKLADSSIVADLMVLLRDEKTDVHVRGSIADALGKIADPGIVPELMVFLLDKKTDINVRYSIADALGKIVDSSVVPQLLTLLRYVTGDSVINYIAYTLDGTADSGIVAGLVALLRDGKTDVHVRGRIAEALGNIGDSSIVAELMDTLQNDKADIYVRGSIADVLGKIGDSSIVAELMTILRHGKVNSHVGGRIAEALGKIADSSIVADLMAILHHKKTDNSVRSSIAKALGNIGDSGIVADLMAILRNEKTNNSVRASIAEALGNIGNSSIVAELMPMMDDVESGIWDNIVQVIGKLGNTKEHCMGLLKIRSMKPYNDTLHTAIYQVSHKAGVVIEQNGNILEI</sequence>
<dbReference type="PANTHER" id="PTHR12697:SF5">
    <property type="entry name" value="DEOXYHYPUSINE HYDROXYLASE"/>
    <property type="match status" value="1"/>
</dbReference>
<dbReference type="PROSITE" id="PS50837">
    <property type="entry name" value="NACHT"/>
    <property type="match status" value="1"/>
</dbReference>
<evidence type="ECO:0000313" key="3">
    <source>
        <dbReference type="Proteomes" id="UP000033423"/>
    </source>
</evidence>
<dbReference type="SUPFAM" id="SSF48371">
    <property type="entry name" value="ARM repeat"/>
    <property type="match status" value="1"/>
</dbReference>
<dbReference type="InterPro" id="IPR016024">
    <property type="entry name" value="ARM-type_fold"/>
</dbReference>